<feature type="domain" description="USP" evidence="3">
    <location>
        <begin position="83"/>
        <end position="586"/>
    </location>
</feature>
<feature type="region of interest" description="Disordered" evidence="2">
    <location>
        <begin position="203"/>
        <end position="316"/>
    </location>
</feature>
<dbReference type="CDD" id="cd02257">
    <property type="entry name" value="Peptidase_C19"/>
    <property type="match status" value="1"/>
</dbReference>
<organism evidence="4">
    <name type="scientific">Helicotheca tamesis</name>
    <dbReference type="NCBI Taxonomy" id="374047"/>
    <lineage>
        <taxon>Eukaryota</taxon>
        <taxon>Sar</taxon>
        <taxon>Stramenopiles</taxon>
        <taxon>Ochrophyta</taxon>
        <taxon>Bacillariophyta</taxon>
        <taxon>Mediophyceae</taxon>
        <taxon>Lithodesmiophycidae</taxon>
        <taxon>Lithodesmiales</taxon>
        <taxon>Lithodesmiaceae</taxon>
        <taxon>Helicotheca</taxon>
    </lineage>
</organism>
<dbReference type="InterPro" id="IPR028889">
    <property type="entry name" value="USP"/>
</dbReference>
<dbReference type="Pfam" id="PF00443">
    <property type="entry name" value="UCH"/>
    <property type="match status" value="1"/>
</dbReference>
<proteinExistence type="inferred from homology"/>
<evidence type="ECO:0000313" key="4">
    <source>
        <dbReference type="EMBL" id="CAD9490377.1"/>
    </source>
</evidence>
<dbReference type="PROSITE" id="PS00973">
    <property type="entry name" value="USP_2"/>
    <property type="match status" value="1"/>
</dbReference>
<dbReference type="InterPro" id="IPR001394">
    <property type="entry name" value="Peptidase_C19_UCH"/>
</dbReference>
<comment type="similarity">
    <text evidence="1">Belongs to the peptidase C19 family.</text>
</comment>
<keyword evidence="1" id="KW-0833">Ubl conjugation pathway</keyword>
<keyword evidence="1" id="KW-0645">Protease</keyword>
<dbReference type="InterPro" id="IPR050164">
    <property type="entry name" value="Peptidase_C19"/>
</dbReference>
<dbReference type="PANTHER" id="PTHR24006">
    <property type="entry name" value="UBIQUITIN CARBOXYL-TERMINAL HYDROLASE"/>
    <property type="match status" value="1"/>
</dbReference>
<reference evidence="4" key="1">
    <citation type="submission" date="2021-01" db="EMBL/GenBank/DDBJ databases">
        <authorList>
            <person name="Corre E."/>
            <person name="Pelletier E."/>
            <person name="Niang G."/>
            <person name="Scheremetjew M."/>
            <person name="Finn R."/>
            <person name="Kale V."/>
            <person name="Holt S."/>
            <person name="Cochrane G."/>
            <person name="Meng A."/>
            <person name="Brown T."/>
            <person name="Cohen L."/>
        </authorList>
    </citation>
    <scope>NUCLEOTIDE SEQUENCE</scope>
    <source>
        <strain evidence="4">CCMP826</strain>
    </source>
</reference>
<dbReference type="EMBL" id="HBGV01008907">
    <property type="protein sequence ID" value="CAD9490377.1"/>
    <property type="molecule type" value="Transcribed_RNA"/>
</dbReference>
<dbReference type="PROSITE" id="PS00972">
    <property type="entry name" value="USP_1"/>
    <property type="match status" value="1"/>
</dbReference>
<dbReference type="SUPFAM" id="SSF54001">
    <property type="entry name" value="Cysteine proteinases"/>
    <property type="match status" value="1"/>
</dbReference>
<dbReference type="PANTHER" id="PTHR24006:SF915">
    <property type="entry name" value="UBIQUITIN CARBOXYL-TERMINAL HYDROLASE-RELATED"/>
    <property type="match status" value="1"/>
</dbReference>
<feature type="region of interest" description="Disordered" evidence="2">
    <location>
        <begin position="28"/>
        <end position="86"/>
    </location>
</feature>
<dbReference type="EC" id="3.4.19.12" evidence="1"/>
<keyword evidence="1" id="KW-0788">Thiol protease</keyword>
<feature type="compositionally biased region" description="Basic and acidic residues" evidence="2">
    <location>
        <begin position="203"/>
        <end position="218"/>
    </location>
</feature>
<dbReference type="GO" id="GO:0004843">
    <property type="term" value="F:cysteine-type deubiquitinase activity"/>
    <property type="evidence" value="ECO:0007669"/>
    <property type="project" value="UniProtKB-UniRule"/>
</dbReference>
<keyword evidence="1" id="KW-0378">Hydrolase</keyword>
<name>A0A7S2HH47_9STRA</name>
<feature type="compositionally biased region" description="Basic and acidic residues" evidence="2">
    <location>
        <begin position="462"/>
        <end position="472"/>
    </location>
</feature>
<dbReference type="InterPro" id="IPR018200">
    <property type="entry name" value="USP_CS"/>
</dbReference>
<dbReference type="InterPro" id="IPR038765">
    <property type="entry name" value="Papain-like_cys_pep_sf"/>
</dbReference>
<dbReference type="GO" id="GO:0005829">
    <property type="term" value="C:cytosol"/>
    <property type="evidence" value="ECO:0007669"/>
    <property type="project" value="TreeGrafter"/>
</dbReference>
<feature type="compositionally biased region" description="Acidic residues" evidence="2">
    <location>
        <begin position="473"/>
        <end position="500"/>
    </location>
</feature>
<sequence length="586" mass="64370">MSAAAVDCIPSTVSLKCSLRSSILPGVSIMKRRRNQRQNDSSSVSSPTTKPKEKKRPSWFPKKKSSKRSAPASDAQGRRKRHKGMRNLGNTCYLNSAIQMLMGLDDFEEQLTKAKQDAESLTAGTTSCDGEGKKYPLCDALIEVFQCLRDPPPANSTFDPVNPKRLKDVVDELTSQFTGYRQQDAHEFLSTLLDLLHDEMSASVDKGDAPQDEKERCLQRTCSSEDMEIDNGTEAQISGKKQGKDASVPAAKLMGGQSPAPAHNLRSSLRRSDSSSSNSSMESASDAPGKEIAETAAAPLSPKNNSSTTTPSASACASPVDAYFTTKVKICLTCNSCKSVRSKEEEYRYISVEVNEDTKKSGGASLTEGLKNFFASEKREAKCEKCSCPTATQTMKITRLPRALILHFKRFLVDVSPDYSKITYRKNHSPVIFGEELSLCPEGENSFLADFIAKEVDVPPVRDNEHACKDTSADESAEDDEERMSLDPEVDGDSASDDDSSNTRPRCYKLRSVVNHSGAASNHGHYTADSFRIEPPLNEQKCDDSVELQKGEWVRFNDTRVSCIASKDAIGINSQRTAYMVVYELD</sequence>
<dbReference type="GO" id="GO:0016579">
    <property type="term" value="P:protein deubiquitination"/>
    <property type="evidence" value="ECO:0007669"/>
    <property type="project" value="InterPro"/>
</dbReference>
<evidence type="ECO:0000256" key="2">
    <source>
        <dbReference type="SAM" id="MobiDB-lite"/>
    </source>
</evidence>
<protein>
    <recommendedName>
        <fullName evidence="1">Ubiquitin carboxyl-terminal hydrolase</fullName>
        <ecNumber evidence="1">3.4.19.12</ecNumber>
    </recommendedName>
</protein>
<comment type="catalytic activity">
    <reaction evidence="1">
        <text>Thiol-dependent hydrolysis of ester, thioester, amide, peptide and isopeptide bonds formed by the C-terminal Gly of ubiquitin (a 76-residue protein attached to proteins as an intracellular targeting signal).</text>
        <dbReference type="EC" id="3.4.19.12"/>
    </reaction>
</comment>
<dbReference type="AlphaFoldDB" id="A0A7S2HH47"/>
<feature type="compositionally biased region" description="Low complexity" evidence="2">
    <location>
        <begin position="38"/>
        <end position="49"/>
    </location>
</feature>
<dbReference type="GO" id="GO:0005634">
    <property type="term" value="C:nucleus"/>
    <property type="evidence" value="ECO:0007669"/>
    <property type="project" value="TreeGrafter"/>
</dbReference>
<feature type="region of interest" description="Disordered" evidence="2">
    <location>
        <begin position="462"/>
        <end position="505"/>
    </location>
</feature>
<dbReference type="PROSITE" id="PS50235">
    <property type="entry name" value="USP_3"/>
    <property type="match status" value="1"/>
</dbReference>
<evidence type="ECO:0000259" key="3">
    <source>
        <dbReference type="PROSITE" id="PS50235"/>
    </source>
</evidence>
<dbReference type="GO" id="GO:0006508">
    <property type="term" value="P:proteolysis"/>
    <property type="evidence" value="ECO:0007669"/>
    <property type="project" value="UniProtKB-KW"/>
</dbReference>
<feature type="compositionally biased region" description="Low complexity" evidence="2">
    <location>
        <begin position="301"/>
        <end position="316"/>
    </location>
</feature>
<dbReference type="GO" id="GO:0000082">
    <property type="term" value="P:G1/S transition of mitotic cell cycle"/>
    <property type="evidence" value="ECO:0007669"/>
    <property type="project" value="TreeGrafter"/>
</dbReference>
<accession>A0A7S2HH47</accession>
<gene>
    <name evidence="4" type="ORF">HTAM1171_LOCUS5508</name>
</gene>
<dbReference type="Gene3D" id="3.90.70.10">
    <property type="entry name" value="Cysteine proteinases"/>
    <property type="match status" value="2"/>
</dbReference>
<evidence type="ECO:0000256" key="1">
    <source>
        <dbReference type="RuleBase" id="RU366025"/>
    </source>
</evidence>
<feature type="compositionally biased region" description="Basic residues" evidence="2">
    <location>
        <begin position="52"/>
        <end position="67"/>
    </location>
</feature>
<feature type="compositionally biased region" description="Low complexity" evidence="2">
    <location>
        <begin position="274"/>
        <end position="285"/>
    </location>
</feature>